<keyword evidence="4" id="KW-0699">rRNA-binding</keyword>
<dbReference type="GO" id="GO:0003735">
    <property type="term" value="F:structural constituent of ribosome"/>
    <property type="evidence" value="ECO:0007669"/>
    <property type="project" value="InterPro"/>
</dbReference>
<evidence type="ECO:0000256" key="4">
    <source>
        <dbReference type="HAMAP-Rule" id="MF_00270"/>
    </source>
</evidence>
<dbReference type="EMBL" id="PFCN01000021">
    <property type="protein sequence ID" value="PIR70384.1"/>
    <property type="molecule type" value="Genomic_DNA"/>
</dbReference>
<comment type="subunit">
    <text evidence="4">Part of the 30S ribosomal subunit. Forms a tight heterodimer with protein bS6.</text>
</comment>
<dbReference type="Proteomes" id="UP000229383">
    <property type="component" value="Unassembled WGS sequence"/>
</dbReference>
<evidence type="ECO:0000313" key="6">
    <source>
        <dbReference type="EMBL" id="PIR70384.1"/>
    </source>
</evidence>
<reference evidence="7" key="1">
    <citation type="submission" date="2017-09" db="EMBL/GenBank/DDBJ databases">
        <title>Depth-based differentiation of microbial function through sediment-hosted aquifers and enrichment of novel symbionts in the deep terrestrial subsurface.</title>
        <authorList>
            <person name="Probst A.J."/>
            <person name="Ladd B."/>
            <person name="Jarett J.K."/>
            <person name="Geller-Mcgrath D.E."/>
            <person name="Sieber C.M.K."/>
            <person name="Emerson J.B."/>
            <person name="Anantharaman K."/>
            <person name="Thomas B.C."/>
            <person name="Malmstrom R."/>
            <person name="Stieglmeier M."/>
            <person name="Klingl A."/>
            <person name="Woyke T."/>
            <person name="Ryan C.M."/>
            <person name="Banfield J.F."/>
        </authorList>
    </citation>
    <scope>NUCLEOTIDE SEQUENCE [LARGE SCALE GENOMIC DNA]</scope>
</reference>
<name>A0A2H0THD3_9BACT</name>
<keyword evidence="3 4" id="KW-0687">Ribonucleoprotein</keyword>
<keyword evidence="4" id="KW-0694">RNA-binding</keyword>
<dbReference type="NCBIfam" id="TIGR00165">
    <property type="entry name" value="S18"/>
    <property type="match status" value="1"/>
</dbReference>
<dbReference type="PANTHER" id="PTHR13479">
    <property type="entry name" value="30S RIBOSOMAL PROTEIN S18"/>
    <property type="match status" value="1"/>
</dbReference>
<dbReference type="AlphaFoldDB" id="A0A2H0THD3"/>
<dbReference type="InterPro" id="IPR036870">
    <property type="entry name" value="Ribosomal_bS18_sf"/>
</dbReference>
<evidence type="ECO:0000256" key="1">
    <source>
        <dbReference type="ARBA" id="ARBA00005589"/>
    </source>
</evidence>
<dbReference type="InterPro" id="IPR001648">
    <property type="entry name" value="Ribosomal_bS18"/>
</dbReference>
<dbReference type="Gene3D" id="4.10.640.10">
    <property type="entry name" value="Ribosomal protein S18"/>
    <property type="match status" value="1"/>
</dbReference>
<evidence type="ECO:0000313" key="7">
    <source>
        <dbReference type="Proteomes" id="UP000229383"/>
    </source>
</evidence>
<evidence type="ECO:0000256" key="3">
    <source>
        <dbReference type="ARBA" id="ARBA00023274"/>
    </source>
</evidence>
<comment type="similarity">
    <text evidence="1 4 5">Belongs to the bacterial ribosomal protein bS18 family.</text>
</comment>
<proteinExistence type="inferred from homology"/>
<dbReference type="GO" id="GO:0006412">
    <property type="term" value="P:translation"/>
    <property type="evidence" value="ECO:0007669"/>
    <property type="project" value="UniProtKB-UniRule"/>
</dbReference>
<comment type="function">
    <text evidence="4">Binds as a heterodimer with protein bS6 to the central domain of the 16S rRNA, where it helps stabilize the platform of the 30S subunit.</text>
</comment>
<dbReference type="PRINTS" id="PR00974">
    <property type="entry name" value="RIBOSOMALS18"/>
</dbReference>
<sequence>MSDTKQCYFCTSNIKSINYKDAEVLKRFLSPQSKILPKRKTSVCAKHQRKMAQAVKRARVLGLVPFMTS</sequence>
<dbReference type="PANTHER" id="PTHR13479:SF40">
    <property type="entry name" value="SMALL RIBOSOMAL SUBUNIT PROTEIN BS18M"/>
    <property type="match status" value="1"/>
</dbReference>
<dbReference type="SUPFAM" id="SSF46911">
    <property type="entry name" value="Ribosomal protein S18"/>
    <property type="match status" value="1"/>
</dbReference>
<accession>A0A2H0THD3</accession>
<dbReference type="Pfam" id="PF01084">
    <property type="entry name" value="Ribosomal_S18"/>
    <property type="match status" value="1"/>
</dbReference>
<dbReference type="GO" id="GO:0070181">
    <property type="term" value="F:small ribosomal subunit rRNA binding"/>
    <property type="evidence" value="ECO:0007669"/>
    <property type="project" value="TreeGrafter"/>
</dbReference>
<dbReference type="GO" id="GO:0022627">
    <property type="term" value="C:cytosolic small ribosomal subunit"/>
    <property type="evidence" value="ECO:0007669"/>
    <property type="project" value="TreeGrafter"/>
</dbReference>
<gene>
    <name evidence="4 6" type="primary">rpsR</name>
    <name evidence="6" type="ORF">COU46_01830</name>
</gene>
<organism evidence="6 7">
    <name type="scientific">Candidatus Niyogibacteria bacterium CG10_big_fil_rev_8_21_14_0_10_42_19</name>
    <dbReference type="NCBI Taxonomy" id="1974725"/>
    <lineage>
        <taxon>Bacteria</taxon>
        <taxon>Candidatus Niyogiibacteriota</taxon>
    </lineage>
</organism>
<dbReference type="HAMAP" id="MF_00270">
    <property type="entry name" value="Ribosomal_bS18"/>
    <property type="match status" value="1"/>
</dbReference>
<evidence type="ECO:0000256" key="5">
    <source>
        <dbReference type="RuleBase" id="RU003910"/>
    </source>
</evidence>
<protein>
    <recommendedName>
        <fullName evidence="4">Small ribosomal subunit protein bS18</fullName>
    </recommendedName>
</protein>
<evidence type="ECO:0000256" key="2">
    <source>
        <dbReference type="ARBA" id="ARBA00022980"/>
    </source>
</evidence>
<comment type="caution">
    <text evidence="6">The sequence shown here is derived from an EMBL/GenBank/DDBJ whole genome shotgun (WGS) entry which is preliminary data.</text>
</comment>
<keyword evidence="2 4" id="KW-0689">Ribosomal protein</keyword>